<dbReference type="Gene3D" id="2.60.40.420">
    <property type="entry name" value="Cupredoxins - blue copper proteins"/>
    <property type="match status" value="1"/>
</dbReference>
<evidence type="ECO:0000256" key="2">
    <source>
        <dbReference type="ARBA" id="ARBA00022448"/>
    </source>
</evidence>
<dbReference type="Pfam" id="PF02298">
    <property type="entry name" value="Cu_bind_like"/>
    <property type="match status" value="1"/>
</dbReference>
<dbReference type="EMBL" id="RWGY01000007">
    <property type="protein sequence ID" value="TVU41531.1"/>
    <property type="molecule type" value="Genomic_DNA"/>
</dbReference>
<feature type="chain" id="PRO_5023871678" description="Phytocyanin domain-containing protein" evidence="14">
    <location>
        <begin position="28"/>
        <end position="226"/>
    </location>
</feature>
<dbReference type="GO" id="GO:0005886">
    <property type="term" value="C:plasma membrane"/>
    <property type="evidence" value="ECO:0007669"/>
    <property type="project" value="TreeGrafter"/>
</dbReference>
<evidence type="ECO:0000256" key="6">
    <source>
        <dbReference type="ARBA" id="ARBA00022982"/>
    </source>
</evidence>
<evidence type="ECO:0000256" key="1">
    <source>
        <dbReference type="ARBA" id="ARBA00004479"/>
    </source>
</evidence>
<evidence type="ECO:0000256" key="5">
    <source>
        <dbReference type="ARBA" id="ARBA00022729"/>
    </source>
</evidence>
<organism evidence="16 17">
    <name type="scientific">Eragrostis curvula</name>
    <name type="common">weeping love grass</name>
    <dbReference type="NCBI Taxonomy" id="38414"/>
    <lineage>
        <taxon>Eukaryota</taxon>
        <taxon>Viridiplantae</taxon>
        <taxon>Streptophyta</taxon>
        <taxon>Embryophyta</taxon>
        <taxon>Tracheophyta</taxon>
        <taxon>Spermatophyta</taxon>
        <taxon>Magnoliopsida</taxon>
        <taxon>Liliopsida</taxon>
        <taxon>Poales</taxon>
        <taxon>Poaceae</taxon>
        <taxon>PACMAD clade</taxon>
        <taxon>Chloridoideae</taxon>
        <taxon>Eragrostideae</taxon>
        <taxon>Eragrostidinae</taxon>
        <taxon>Eragrostis</taxon>
    </lineage>
</organism>
<dbReference type="SUPFAM" id="SSF49503">
    <property type="entry name" value="Cupredoxins"/>
    <property type="match status" value="1"/>
</dbReference>
<dbReference type="Proteomes" id="UP000324897">
    <property type="component" value="Chromosome 4"/>
</dbReference>
<evidence type="ECO:0000256" key="4">
    <source>
        <dbReference type="ARBA" id="ARBA00022723"/>
    </source>
</evidence>
<keyword evidence="10" id="KW-1015">Disulfide bond</keyword>
<evidence type="ECO:0000256" key="9">
    <source>
        <dbReference type="ARBA" id="ARBA00023136"/>
    </source>
</evidence>
<dbReference type="AlphaFoldDB" id="A0A5J9W0R0"/>
<keyword evidence="3 13" id="KW-0812">Transmembrane</keyword>
<evidence type="ECO:0000256" key="12">
    <source>
        <dbReference type="SAM" id="MobiDB-lite"/>
    </source>
</evidence>
<evidence type="ECO:0000256" key="8">
    <source>
        <dbReference type="ARBA" id="ARBA00023008"/>
    </source>
</evidence>
<dbReference type="PROSITE" id="PS51257">
    <property type="entry name" value="PROKAR_LIPOPROTEIN"/>
    <property type="match status" value="1"/>
</dbReference>
<evidence type="ECO:0000256" key="14">
    <source>
        <dbReference type="SAM" id="SignalP"/>
    </source>
</evidence>
<feature type="domain" description="Phytocyanin" evidence="15">
    <location>
        <begin position="28"/>
        <end position="128"/>
    </location>
</feature>
<dbReference type="InterPro" id="IPR003245">
    <property type="entry name" value="Phytocyanin_dom"/>
</dbReference>
<keyword evidence="4" id="KW-0479">Metal-binding</keyword>
<dbReference type="FunFam" id="2.60.40.420:FF:000067">
    <property type="entry name" value="Cupredoxin superfamily protein"/>
    <property type="match status" value="1"/>
</dbReference>
<dbReference type="GO" id="GO:0009610">
    <property type="term" value="P:response to symbiotic fungus"/>
    <property type="evidence" value="ECO:0007669"/>
    <property type="project" value="UniProtKB-ARBA"/>
</dbReference>
<comment type="subcellular location">
    <subcellularLocation>
        <location evidence="1">Membrane</location>
        <topology evidence="1">Single-pass type I membrane protein</topology>
    </subcellularLocation>
</comment>
<dbReference type="Gramene" id="TVU41531">
    <property type="protein sequence ID" value="TVU41531"/>
    <property type="gene ID" value="EJB05_15059"/>
</dbReference>
<reference evidence="16 17" key="1">
    <citation type="journal article" date="2019" name="Sci. Rep.">
        <title>A high-quality genome of Eragrostis curvula grass provides insights into Poaceae evolution and supports new strategies to enhance forage quality.</title>
        <authorList>
            <person name="Carballo J."/>
            <person name="Santos B.A.C.M."/>
            <person name="Zappacosta D."/>
            <person name="Garbus I."/>
            <person name="Selva J.P."/>
            <person name="Gallo C.A."/>
            <person name="Diaz A."/>
            <person name="Albertini E."/>
            <person name="Caccamo M."/>
            <person name="Echenique V."/>
        </authorList>
    </citation>
    <scope>NUCLEOTIDE SEQUENCE [LARGE SCALE GENOMIC DNA]</scope>
    <source>
        <strain evidence="17">cv. Victoria</strain>
        <tissue evidence="16">Leaf</tissue>
    </source>
</reference>
<feature type="transmembrane region" description="Helical" evidence="13">
    <location>
        <begin position="202"/>
        <end position="224"/>
    </location>
</feature>
<keyword evidence="7 13" id="KW-1133">Transmembrane helix</keyword>
<evidence type="ECO:0000256" key="7">
    <source>
        <dbReference type="ARBA" id="ARBA00022989"/>
    </source>
</evidence>
<gene>
    <name evidence="16" type="ORF">EJB05_15059</name>
</gene>
<evidence type="ECO:0000256" key="10">
    <source>
        <dbReference type="ARBA" id="ARBA00023157"/>
    </source>
</evidence>
<dbReference type="CDD" id="cd04216">
    <property type="entry name" value="Phytocyanin"/>
    <property type="match status" value="1"/>
</dbReference>
<dbReference type="PANTHER" id="PTHR33021:SF557">
    <property type="entry name" value="OS07G0165900 PROTEIN"/>
    <property type="match status" value="1"/>
</dbReference>
<keyword evidence="9 13" id="KW-0472">Membrane</keyword>
<dbReference type="PANTHER" id="PTHR33021">
    <property type="entry name" value="BLUE COPPER PROTEIN"/>
    <property type="match status" value="1"/>
</dbReference>
<evidence type="ECO:0000313" key="16">
    <source>
        <dbReference type="EMBL" id="TVU41531.1"/>
    </source>
</evidence>
<keyword evidence="2" id="KW-0813">Transport</keyword>
<dbReference type="PROSITE" id="PS51485">
    <property type="entry name" value="PHYTOCYANIN"/>
    <property type="match status" value="1"/>
</dbReference>
<keyword evidence="5 14" id="KW-0732">Signal</keyword>
<feature type="region of interest" description="Disordered" evidence="12">
    <location>
        <begin position="134"/>
        <end position="179"/>
    </location>
</feature>
<sequence>MASRQVQLFATTAIVFAIACLPALGAAMDWTVGDNDGWRAGFNKTGWTDGKTFRVGDTLLFKYTKGQHTVVEVNGADFRACNLQGQRLGAWNTGNDVVRLQNPGRRWFICDVAGHCDGGMKMLITVLDAGAPAPMTPATRARRARRPRRPRSPPRPQPSATPSAGPWPPPPWSRPRSRSDQAVACDRAVAPYRSVPSSLDFILSWGSLCEFFVVLVLSFWVIVFEI</sequence>
<feature type="non-terminal residue" evidence="16">
    <location>
        <position position="1"/>
    </location>
</feature>
<evidence type="ECO:0000259" key="15">
    <source>
        <dbReference type="PROSITE" id="PS51485"/>
    </source>
</evidence>
<evidence type="ECO:0000256" key="13">
    <source>
        <dbReference type="SAM" id="Phobius"/>
    </source>
</evidence>
<dbReference type="InterPro" id="IPR008972">
    <property type="entry name" value="Cupredoxin"/>
</dbReference>
<keyword evidence="8" id="KW-0186">Copper</keyword>
<evidence type="ECO:0000313" key="17">
    <source>
        <dbReference type="Proteomes" id="UP000324897"/>
    </source>
</evidence>
<evidence type="ECO:0000256" key="11">
    <source>
        <dbReference type="ARBA" id="ARBA00023180"/>
    </source>
</evidence>
<feature type="compositionally biased region" description="Basic residues" evidence="12">
    <location>
        <begin position="140"/>
        <end position="152"/>
    </location>
</feature>
<evidence type="ECO:0000256" key="3">
    <source>
        <dbReference type="ARBA" id="ARBA00022692"/>
    </source>
</evidence>
<comment type="caution">
    <text evidence="16">The sequence shown here is derived from an EMBL/GenBank/DDBJ whole genome shotgun (WGS) entry which is preliminary data.</text>
</comment>
<keyword evidence="11" id="KW-0325">Glycoprotein</keyword>
<dbReference type="OrthoDB" id="656050at2759"/>
<accession>A0A5J9W0R0</accession>
<feature type="signal peptide" evidence="14">
    <location>
        <begin position="1"/>
        <end position="27"/>
    </location>
</feature>
<dbReference type="GO" id="GO:0009055">
    <property type="term" value="F:electron transfer activity"/>
    <property type="evidence" value="ECO:0007669"/>
    <property type="project" value="InterPro"/>
</dbReference>
<proteinExistence type="predicted"/>
<keyword evidence="6" id="KW-0249">Electron transport</keyword>
<feature type="compositionally biased region" description="Pro residues" evidence="12">
    <location>
        <begin position="153"/>
        <end position="173"/>
    </location>
</feature>
<dbReference type="InterPro" id="IPR039391">
    <property type="entry name" value="Phytocyanin-like"/>
</dbReference>
<dbReference type="GO" id="GO:0046872">
    <property type="term" value="F:metal ion binding"/>
    <property type="evidence" value="ECO:0007669"/>
    <property type="project" value="UniProtKB-KW"/>
</dbReference>
<keyword evidence="17" id="KW-1185">Reference proteome</keyword>
<name>A0A5J9W0R0_9POAL</name>
<protein>
    <recommendedName>
        <fullName evidence="15">Phytocyanin domain-containing protein</fullName>
    </recommendedName>
</protein>